<reference evidence="1 2" key="1">
    <citation type="submission" date="2015-09" db="EMBL/GenBank/DDBJ databases">
        <authorList>
            <consortium name="Pathogen Informatics"/>
        </authorList>
    </citation>
    <scope>NUCLEOTIDE SEQUENCE [LARGE SCALE GENOMIC DNA]</scope>
    <source>
        <strain evidence="1 2">2789STDY5834908</strain>
    </source>
</reference>
<accession>A0A174P8H6</accession>
<evidence type="ECO:0000313" key="1">
    <source>
        <dbReference type="EMBL" id="CUP55150.1"/>
    </source>
</evidence>
<proteinExistence type="predicted"/>
<evidence type="ECO:0000313" key="2">
    <source>
        <dbReference type="Proteomes" id="UP000095564"/>
    </source>
</evidence>
<name>A0A174P8H6_ANAHA</name>
<dbReference type="RefSeq" id="WP_033126094.1">
    <property type="nucleotide sequence ID" value="NZ_CZAU01000014.1"/>
</dbReference>
<dbReference type="OrthoDB" id="1955608at2"/>
<protein>
    <submittedName>
        <fullName evidence="1">Uncharacterized protein</fullName>
    </submittedName>
</protein>
<sequence length="96" mass="10969">MSRLTEQELTEILDENKGISMVNPNRVYPPLPPAENIMPLMRIPEQATLCEKIGGTEYTVTAHFREDGRDLLGLLSRIFMRDTADYSFDSEGYDED</sequence>
<organism evidence="1 2">
    <name type="scientific">Anaerostipes hadrus</name>
    <dbReference type="NCBI Taxonomy" id="649756"/>
    <lineage>
        <taxon>Bacteria</taxon>
        <taxon>Bacillati</taxon>
        <taxon>Bacillota</taxon>
        <taxon>Clostridia</taxon>
        <taxon>Lachnospirales</taxon>
        <taxon>Lachnospiraceae</taxon>
        <taxon>Anaerostipes</taxon>
    </lineage>
</organism>
<gene>
    <name evidence="1" type="ORF">ERS852520_01618</name>
</gene>
<dbReference type="AlphaFoldDB" id="A0A174P8H6"/>
<dbReference type="EMBL" id="CZAU01000014">
    <property type="protein sequence ID" value="CUP55150.1"/>
    <property type="molecule type" value="Genomic_DNA"/>
</dbReference>
<dbReference type="Proteomes" id="UP000095564">
    <property type="component" value="Unassembled WGS sequence"/>
</dbReference>
<dbReference type="GeneID" id="96230160"/>